<sequence>MPFFILNAVLFTATTVMTYDTISKAKTKFDRKRRRELEKSKNRG</sequence>
<dbReference type="RefSeq" id="WP_421731839.1">
    <property type="nucleotide sequence ID" value="NZ_CACRSK010000006.1"/>
</dbReference>
<organism evidence="1">
    <name type="scientific">Campylobacter ureolyticus</name>
    <dbReference type="NCBI Taxonomy" id="827"/>
    <lineage>
        <taxon>Bacteria</taxon>
        <taxon>Pseudomonadati</taxon>
        <taxon>Campylobacterota</taxon>
        <taxon>Epsilonproteobacteria</taxon>
        <taxon>Campylobacterales</taxon>
        <taxon>Campylobacteraceae</taxon>
        <taxon>Campylobacter</taxon>
    </lineage>
</organism>
<dbReference type="AlphaFoldDB" id="A0A6N2TL14"/>
<protein>
    <submittedName>
        <fullName evidence="1">Uncharacterized protein</fullName>
    </submittedName>
</protein>
<dbReference type="EMBL" id="CACRSK010000006">
    <property type="protein sequence ID" value="VYT06117.1"/>
    <property type="molecule type" value="Genomic_DNA"/>
</dbReference>
<evidence type="ECO:0000313" key="1">
    <source>
        <dbReference type="EMBL" id="VYT06117.1"/>
    </source>
</evidence>
<reference evidence="1" key="1">
    <citation type="submission" date="2019-11" db="EMBL/GenBank/DDBJ databases">
        <authorList>
            <person name="Feng L."/>
        </authorList>
    </citation>
    <scope>NUCLEOTIDE SEQUENCE</scope>
    <source>
        <strain evidence="1">CUreolyticusLFYP111</strain>
    </source>
</reference>
<accession>A0A6N2TL14</accession>
<name>A0A6N2TL14_9BACT</name>
<gene>
    <name evidence="1" type="ORF">CULFYP111_01424</name>
</gene>
<proteinExistence type="predicted"/>